<evidence type="ECO:0000256" key="7">
    <source>
        <dbReference type="SAM" id="MobiDB-lite"/>
    </source>
</evidence>
<evidence type="ECO:0000313" key="9">
    <source>
        <dbReference type="EMBL" id="QBZ60717.1"/>
    </source>
</evidence>
<feature type="transmembrane region" description="Helical" evidence="8">
    <location>
        <begin position="196"/>
        <end position="216"/>
    </location>
</feature>
<feature type="compositionally biased region" description="Polar residues" evidence="7">
    <location>
        <begin position="21"/>
        <end position="31"/>
    </location>
</feature>
<feature type="transmembrane region" description="Helical" evidence="8">
    <location>
        <begin position="268"/>
        <end position="288"/>
    </location>
</feature>
<dbReference type="SUPFAM" id="SSF103473">
    <property type="entry name" value="MFS general substrate transporter"/>
    <property type="match status" value="1"/>
</dbReference>
<feature type="transmembrane region" description="Helical" evidence="8">
    <location>
        <begin position="404"/>
        <end position="425"/>
    </location>
</feature>
<dbReference type="PROSITE" id="PS00216">
    <property type="entry name" value="SUGAR_TRANSPORT_1"/>
    <property type="match status" value="1"/>
</dbReference>
<dbReference type="InterPro" id="IPR020846">
    <property type="entry name" value="MFS_dom"/>
</dbReference>
<dbReference type="Gene3D" id="1.20.1720.10">
    <property type="entry name" value="Multidrug resistance protein D"/>
    <property type="match status" value="1"/>
</dbReference>
<evidence type="ECO:0000256" key="4">
    <source>
        <dbReference type="ARBA" id="ARBA00022989"/>
    </source>
</evidence>
<evidence type="ECO:0000256" key="3">
    <source>
        <dbReference type="ARBA" id="ARBA00022692"/>
    </source>
</evidence>
<evidence type="ECO:0000313" key="10">
    <source>
        <dbReference type="Proteomes" id="UP000294847"/>
    </source>
</evidence>
<dbReference type="GO" id="GO:0005886">
    <property type="term" value="C:plasma membrane"/>
    <property type="evidence" value="ECO:0007669"/>
    <property type="project" value="TreeGrafter"/>
</dbReference>
<dbReference type="Gene3D" id="1.20.1250.20">
    <property type="entry name" value="MFS general substrate transporter like domains"/>
    <property type="match status" value="1"/>
</dbReference>
<evidence type="ECO:0000256" key="6">
    <source>
        <dbReference type="ARBA" id="ARBA00023180"/>
    </source>
</evidence>
<feature type="transmembrane region" description="Helical" evidence="8">
    <location>
        <begin position="109"/>
        <end position="127"/>
    </location>
</feature>
<sequence length="564" mass="58469">MTQDAPSEPSGTEKPTDMEASVTQPSTEAESSQPAKGFRFWAVMVALAAGKLMLALEITIISTAMPTIASALNMGGEYVWASNGAALASAAISPPLGQLSDLFGRRIPTGLSFLVFVGGGILSGAATTPAQLIAGRVVMGLGSGGINVMAAIVVSDLVPVRVRGNYMAIMLAAYLLGATGGPLLGGVLAQAGRWRWVFWLPVPFGVASLVLLALFLRGGVRDPHVAWRRKLAAVDYAGNAVLTAATTAMLYAITYAGPDRPWSDSRTLGPLLAGAAGLAAFVLLQHRLGRGDAAAVQPVMPLRLVAQRAGATVAVGAFVSSLLSGWVNFLLPVYFQGVLGSTPSRAGVQMLPIVTVAVPASIASVVLVSRLGRYKLLHVAGFAGMCLACGLFSILGSASGDAEWAGYEVVFSLALGMVINTLLPAFQGAVAEKDQALATSTFTFVQSLAGIWAVTIPAAVFNNRFDALSGNITNEAVRAQLGGGRAYGSATRAFLTQLDEATRAEVLGVFQAAVSFVWYIAVAVGGLGVLVACAEKEIVLREELETDFALEEVQASNVEDKSPR</sequence>
<evidence type="ECO:0000256" key="1">
    <source>
        <dbReference type="ARBA" id="ARBA00004141"/>
    </source>
</evidence>
<keyword evidence="2" id="KW-0813">Transport</keyword>
<gene>
    <name evidence="9" type="ORF">PoMZ_07659</name>
</gene>
<name>A0A4P7NFP7_PYROR</name>
<feature type="transmembrane region" description="Helical" evidence="8">
    <location>
        <begin position="236"/>
        <end position="256"/>
    </location>
</feature>
<evidence type="ECO:0000256" key="2">
    <source>
        <dbReference type="ARBA" id="ARBA00022448"/>
    </source>
</evidence>
<dbReference type="InterPro" id="IPR011701">
    <property type="entry name" value="MFS"/>
</dbReference>
<dbReference type="Pfam" id="PF07690">
    <property type="entry name" value="MFS_1"/>
    <property type="match status" value="1"/>
</dbReference>
<keyword evidence="6" id="KW-0325">Glycoprotein</keyword>
<keyword evidence="3 8" id="KW-0812">Transmembrane</keyword>
<feature type="transmembrane region" description="Helical" evidence="8">
    <location>
        <begin position="309"/>
        <end position="329"/>
    </location>
</feature>
<protein>
    <submittedName>
        <fullName evidence="9">Uncharacterized protein</fullName>
    </submittedName>
</protein>
<feature type="region of interest" description="Disordered" evidence="7">
    <location>
        <begin position="1"/>
        <end position="31"/>
    </location>
</feature>
<dbReference type="GO" id="GO:0022857">
    <property type="term" value="F:transmembrane transporter activity"/>
    <property type="evidence" value="ECO:0007669"/>
    <property type="project" value="InterPro"/>
</dbReference>
<feature type="transmembrane region" description="Helical" evidence="8">
    <location>
        <begin position="40"/>
        <end position="66"/>
    </location>
</feature>
<evidence type="ECO:0000256" key="8">
    <source>
        <dbReference type="SAM" id="Phobius"/>
    </source>
</evidence>
<evidence type="ECO:0000256" key="5">
    <source>
        <dbReference type="ARBA" id="ARBA00023136"/>
    </source>
</evidence>
<keyword evidence="5 8" id="KW-0472">Membrane</keyword>
<dbReference type="Proteomes" id="UP000294847">
    <property type="component" value="Chromosome 4"/>
</dbReference>
<feature type="transmembrane region" description="Helical" evidence="8">
    <location>
        <begin position="166"/>
        <end position="184"/>
    </location>
</feature>
<dbReference type="PANTHER" id="PTHR23501:SF187">
    <property type="entry name" value="MAJOR FACILITATOR SUPERFAMILY (MFS) PROFILE DOMAIN-CONTAINING PROTEIN"/>
    <property type="match status" value="1"/>
</dbReference>
<feature type="transmembrane region" description="Helical" evidence="8">
    <location>
        <begin position="516"/>
        <end position="534"/>
    </location>
</feature>
<comment type="subcellular location">
    <subcellularLocation>
        <location evidence="1">Membrane</location>
        <topology evidence="1">Multi-pass membrane protein</topology>
    </subcellularLocation>
</comment>
<feature type="transmembrane region" description="Helical" evidence="8">
    <location>
        <begin position="349"/>
        <end position="369"/>
    </location>
</feature>
<organism evidence="9 10">
    <name type="scientific">Pyricularia oryzae</name>
    <name type="common">Rice blast fungus</name>
    <name type="synonym">Magnaporthe oryzae</name>
    <dbReference type="NCBI Taxonomy" id="318829"/>
    <lineage>
        <taxon>Eukaryota</taxon>
        <taxon>Fungi</taxon>
        <taxon>Dikarya</taxon>
        <taxon>Ascomycota</taxon>
        <taxon>Pezizomycotina</taxon>
        <taxon>Sordariomycetes</taxon>
        <taxon>Sordariomycetidae</taxon>
        <taxon>Magnaporthales</taxon>
        <taxon>Pyriculariaceae</taxon>
        <taxon>Pyricularia</taxon>
    </lineage>
</organism>
<accession>A0A4P7NFP7</accession>
<feature type="transmembrane region" description="Helical" evidence="8">
    <location>
        <begin position="437"/>
        <end position="461"/>
    </location>
</feature>
<proteinExistence type="predicted"/>
<keyword evidence="4 8" id="KW-1133">Transmembrane helix</keyword>
<dbReference type="PROSITE" id="PS50850">
    <property type="entry name" value="MFS"/>
    <property type="match status" value="1"/>
</dbReference>
<dbReference type="AlphaFoldDB" id="A0A4P7NFP7"/>
<dbReference type="InterPro" id="IPR036259">
    <property type="entry name" value="MFS_trans_sf"/>
</dbReference>
<dbReference type="EMBL" id="CP034207">
    <property type="protein sequence ID" value="QBZ60717.1"/>
    <property type="molecule type" value="Genomic_DNA"/>
</dbReference>
<dbReference type="PANTHER" id="PTHR23501">
    <property type="entry name" value="MAJOR FACILITATOR SUPERFAMILY"/>
    <property type="match status" value="1"/>
</dbReference>
<feature type="transmembrane region" description="Helical" evidence="8">
    <location>
        <begin position="133"/>
        <end position="154"/>
    </location>
</feature>
<feature type="transmembrane region" description="Helical" evidence="8">
    <location>
        <begin position="376"/>
        <end position="398"/>
    </location>
</feature>
<dbReference type="InterPro" id="IPR005829">
    <property type="entry name" value="Sugar_transporter_CS"/>
</dbReference>
<reference evidence="9 10" key="1">
    <citation type="journal article" date="2019" name="Mol. Biol. Evol.">
        <title>Blast fungal genomes show frequent chromosomal changes, gene gains and losses, and effector gene turnover.</title>
        <authorList>
            <person name="Gomez Luciano L.B."/>
            <person name="Jason Tsai I."/>
            <person name="Chuma I."/>
            <person name="Tosa Y."/>
            <person name="Chen Y.H."/>
            <person name="Li J.Y."/>
            <person name="Li M.Y."/>
            <person name="Jade Lu M.Y."/>
            <person name="Nakayashiki H."/>
            <person name="Li W.H."/>
        </authorList>
    </citation>
    <scope>NUCLEOTIDE SEQUENCE [LARGE SCALE GENOMIC DNA]</scope>
    <source>
        <strain evidence="9">MZ5-1-6</strain>
    </source>
</reference>